<gene>
    <name evidence="5" type="ORF">CGZ93_08025</name>
</gene>
<dbReference type="EMBL" id="NMVQ01000012">
    <property type="protein sequence ID" value="OYO21883.1"/>
    <property type="molecule type" value="Genomic_DNA"/>
</dbReference>
<feature type="domain" description="NADPH-dependent FMN reductase-like" evidence="4">
    <location>
        <begin position="5"/>
        <end position="147"/>
    </location>
</feature>
<evidence type="ECO:0000256" key="2">
    <source>
        <dbReference type="ARBA" id="ARBA00022643"/>
    </source>
</evidence>
<keyword evidence="3" id="KW-0560">Oxidoreductase</keyword>
<dbReference type="SUPFAM" id="SSF52218">
    <property type="entry name" value="Flavoproteins"/>
    <property type="match status" value="1"/>
</dbReference>
<evidence type="ECO:0000313" key="6">
    <source>
        <dbReference type="Proteomes" id="UP000216311"/>
    </source>
</evidence>
<protein>
    <submittedName>
        <fullName evidence="5">Oxidoreductase</fullName>
    </submittedName>
</protein>
<proteinExistence type="predicted"/>
<dbReference type="InterPro" id="IPR029039">
    <property type="entry name" value="Flavoprotein-like_sf"/>
</dbReference>
<dbReference type="Gene3D" id="3.40.50.360">
    <property type="match status" value="1"/>
</dbReference>
<comment type="caution">
    <text evidence="5">The sequence shown here is derived from an EMBL/GenBank/DDBJ whole genome shotgun (WGS) entry which is preliminary data.</text>
</comment>
<sequence length="217" mass="22662">MSELITVVSAGLRSPSSTRLLADQLAAAVTGQSGDVEIRHVEVRDHAHAIVDALLTGFPSGELKEALDSVVAADALIVVTPTFQATFAGLFMSFVDLIEADSLRGTPVLLAATGGTERHSLVIDQALRPLFAYLGAVSTPTGVYAATADFGGPYAAILASRVDRAARELVTLGGLASTAGESVGSVRRTPVDEFDEVTPFETLLAGVRPDRYIAPNR</sequence>
<dbReference type="GO" id="GO:0016491">
    <property type="term" value="F:oxidoreductase activity"/>
    <property type="evidence" value="ECO:0007669"/>
    <property type="project" value="UniProtKB-KW"/>
</dbReference>
<dbReference type="PANTHER" id="PTHR43408:SF2">
    <property type="entry name" value="FMN REDUCTASE (NADPH)"/>
    <property type="match status" value="1"/>
</dbReference>
<dbReference type="AlphaFoldDB" id="A0A255H4B1"/>
<accession>A0A255H4B1</accession>
<evidence type="ECO:0000256" key="1">
    <source>
        <dbReference type="ARBA" id="ARBA00022630"/>
    </source>
</evidence>
<dbReference type="RefSeq" id="WP_094363627.1">
    <property type="nucleotide sequence ID" value="NZ_NMVQ01000012.1"/>
</dbReference>
<name>A0A255H4B1_9ACTN</name>
<dbReference type="InterPro" id="IPR005025">
    <property type="entry name" value="FMN_Rdtase-like_dom"/>
</dbReference>
<keyword evidence="6" id="KW-1185">Reference proteome</keyword>
<dbReference type="PANTHER" id="PTHR43408">
    <property type="entry name" value="FMN REDUCTASE (NADPH)"/>
    <property type="match status" value="1"/>
</dbReference>
<reference evidence="5 6" key="1">
    <citation type="submission" date="2017-07" db="EMBL/GenBank/DDBJ databases">
        <title>Draft whole genome sequences of clinical Proprionibacteriaceae strains.</title>
        <authorList>
            <person name="Bernier A.-M."/>
            <person name="Bernard K."/>
            <person name="Domingo M.-C."/>
        </authorList>
    </citation>
    <scope>NUCLEOTIDE SEQUENCE [LARGE SCALE GENOMIC DNA]</scope>
    <source>
        <strain evidence="5 6">NML 130396</strain>
    </source>
</reference>
<evidence type="ECO:0000259" key="4">
    <source>
        <dbReference type="Pfam" id="PF03358"/>
    </source>
</evidence>
<dbReference type="OrthoDB" id="1643408at2"/>
<dbReference type="NCBIfam" id="TIGR04037">
    <property type="entry name" value="LLM_duo_CE1759"/>
    <property type="match status" value="1"/>
</dbReference>
<dbReference type="Pfam" id="PF03358">
    <property type="entry name" value="FMN_red"/>
    <property type="match status" value="1"/>
</dbReference>
<evidence type="ECO:0000313" key="5">
    <source>
        <dbReference type="EMBL" id="OYO21883.1"/>
    </source>
</evidence>
<dbReference type="InterPro" id="IPR051814">
    <property type="entry name" value="NAD(P)H-dep_FMN_reductase"/>
</dbReference>
<evidence type="ECO:0000256" key="3">
    <source>
        <dbReference type="ARBA" id="ARBA00023002"/>
    </source>
</evidence>
<dbReference type="InterPro" id="IPR023932">
    <property type="entry name" value="CE1759_FMN_reduct"/>
</dbReference>
<organism evidence="5 6">
    <name type="scientific">Enemella dayhoffiae</name>
    <dbReference type="NCBI Taxonomy" id="2016507"/>
    <lineage>
        <taxon>Bacteria</taxon>
        <taxon>Bacillati</taxon>
        <taxon>Actinomycetota</taxon>
        <taxon>Actinomycetes</taxon>
        <taxon>Propionibacteriales</taxon>
        <taxon>Propionibacteriaceae</taxon>
        <taxon>Enemella</taxon>
    </lineage>
</organism>
<dbReference type="Proteomes" id="UP000216311">
    <property type="component" value="Unassembled WGS sequence"/>
</dbReference>
<keyword evidence="2" id="KW-0288">FMN</keyword>
<keyword evidence="1" id="KW-0285">Flavoprotein</keyword>